<protein>
    <recommendedName>
        <fullName evidence="6">GH16 domain-containing protein</fullName>
    </recommendedName>
</protein>
<dbReference type="Proteomes" id="UP000253664">
    <property type="component" value="Unassembled WGS sequence"/>
</dbReference>
<dbReference type="InterPro" id="IPR000757">
    <property type="entry name" value="Beta-glucanase-like"/>
</dbReference>
<evidence type="ECO:0000259" key="3">
    <source>
        <dbReference type="PROSITE" id="PS51762"/>
    </source>
</evidence>
<evidence type="ECO:0000313" key="4">
    <source>
        <dbReference type="EMBL" id="RCI14062.1"/>
    </source>
</evidence>
<dbReference type="OrthoDB" id="192832at2759"/>
<dbReference type="InterPro" id="IPR002889">
    <property type="entry name" value="WSC_carb-bd"/>
</dbReference>
<comment type="caution">
    <text evidence="4">The sequence shown here is derived from an EMBL/GenBank/DDBJ whole genome shotgun (WGS) entry which is preliminary data.</text>
</comment>
<evidence type="ECO:0000256" key="1">
    <source>
        <dbReference type="SAM" id="MobiDB-lite"/>
    </source>
</evidence>
<accession>A0A367LII1</accession>
<dbReference type="PROSITE" id="PS51212">
    <property type="entry name" value="WSC"/>
    <property type="match status" value="1"/>
</dbReference>
<dbReference type="SUPFAM" id="SSF49899">
    <property type="entry name" value="Concanavalin A-like lectins/glucanases"/>
    <property type="match status" value="1"/>
</dbReference>
<dbReference type="STRING" id="1330021.A0A367LII1"/>
<dbReference type="AlphaFoldDB" id="A0A367LII1"/>
<feature type="domain" description="WSC" evidence="2">
    <location>
        <begin position="454"/>
        <end position="546"/>
    </location>
</feature>
<dbReference type="SMART" id="SM00321">
    <property type="entry name" value="WSC"/>
    <property type="match status" value="1"/>
</dbReference>
<dbReference type="PANTHER" id="PTHR10963:SF24">
    <property type="entry name" value="GLYCOSIDASE C21B10.07-RELATED"/>
    <property type="match status" value="1"/>
</dbReference>
<dbReference type="PROSITE" id="PS51762">
    <property type="entry name" value="GH16_2"/>
    <property type="match status" value="1"/>
</dbReference>
<dbReference type="InterPro" id="IPR050546">
    <property type="entry name" value="Glycosyl_Hydrlase_16"/>
</dbReference>
<proteinExistence type="predicted"/>
<sequence>MDGHLNSDLHLTSNSLAIRSLWLVPVPRSTKLKSFLKERRLWMKRWALYNGYNRNLLPCRPPFLRSSSRYKRSWKDMAYALTSSFAGQSLLNGFDWFDGVDPSHGSVAYQSRANAEAKGLFSVDENTGVVRLKVDHQHRYGPHEGRPSIRLESKETYNHGLFISDFLHMPPSQCGLWPAFWAYGSQWPKGGEVDIIEGVNTLHRNAVTAHTAEGCILESSPDSPYSGTMSGTRCAVGNQNIGCGFSSPPNVTTSYGDGFNAANGGVYAMLWDSSHIKVWHFPRSEIPGDIEAKRPDPQLWKPPVAVFGGSKCAVDSFFKNMKLVININFCGDWGNAVWGKTDQCNAFAPTCSEYVASSPEAFANAYWDVRYIDTYRVTDGRDTSAPPSHSYITTATSSSAATSSIAVTVPEAVISSTVVTSPTTTTTTTMSMPLMSLDELPKLAAAVNPSRIGRYAYLGCFGSLNGFKTFGKVVESSDMTLEMCVDLCDGRKFAATVDANCLCADSLDAETRAATPQEAAVCDDRCPGNEDEFCGGHRQAVVVGGGGGAGGAGDRGGGGAGRGLRFASMPFTNSSSRILVSNQRRGLSGSDLVSLYAAVAVPVSPPLPPPFKGSGMSEVLPISNTAYRTVHPLTNPGSALVNAEMTRLPMKPETTAEEGKLAAADAAGRGRGGPGRMWPLPAGSEDVRLGTEEAMMADPVPEPRPQDAPGGLPFSPSREAESVSFETADLWRDSRRLSDAEELPDRDDSRLLEEYSRLPDAARPPQGSSLWDDSRLSGISDLSENSRLSEAAQLPDDSRLLRAPKLLQGSSLSKEPGIAHMPEEDSVRANYRESESGEYPPCAAARTTGPAPSPSPVHIADQRIGHATYGMSTQAEPTKVYSIQLVATAARARACPVLILGATLFVAALMW</sequence>
<dbReference type="GO" id="GO:0009251">
    <property type="term" value="P:glucan catabolic process"/>
    <property type="evidence" value="ECO:0007669"/>
    <property type="project" value="TreeGrafter"/>
</dbReference>
<organism evidence="4 5">
    <name type="scientific">Ophiocordyceps polyrhachis-furcata BCC 54312</name>
    <dbReference type="NCBI Taxonomy" id="1330021"/>
    <lineage>
        <taxon>Eukaryota</taxon>
        <taxon>Fungi</taxon>
        <taxon>Dikarya</taxon>
        <taxon>Ascomycota</taxon>
        <taxon>Pezizomycotina</taxon>
        <taxon>Sordariomycetes</taxon>
        <taxon>Hypocreomycetidae</taxon>
        <taxon>Hypocreales</taxon>
        <taxon>Ophiocordycipitaceae</taxon>
        <taxon>Ophiocordyceps</taxon>
    </lineage>
</organism>
<gene>
    <name evidence="4" type="ORF">L249_8055</name>
</gene>
<evidence type="ECO:0000259" key="2">
    <source>
        <dbReference type="PROSITE" id="PS51212"/>
    </source>
</evidence>
<evidence type="ECO:0008006" key="6">
    <source>
        <dbReference type="Google" id="ProtNLM"/>
    </source>
</evidence>
<evidence type="ECO:0000313" key="5">
    <source>
        <dbReference type="Proteomes" id="UP000253664"/>
    </source>
</evidence>
<dbReference type="InterPro" id="IPR013320">
    <property type="entry name" value="ConA-like_dom_sf"/>
</dbReference>
<dbReference type="PANTHER" id="PTHR10963">
    <property type="entry name" value="GLYCOSYL HYDROLASE-RELATED"/>
    <property type="match status" value="1"/>
</dbReference>
<dbReference type="GO" id="GO:0004553">
    <property type="term" value="F:hydrolase activity, hydrolyzing O-glycosyl compounds"/>
    <property type="evidence" value="ECO:0007669"/>
    <property type="project" value="InterPro"/>
</dbReference>
<feature type="domain" description="GH16" evidence="3">
    <location>
        <begin position="72"/>
        <end position="383"/>
    </location>
</feature>
<feature type="region of interest" description="Disordered" evidence="1">
    <location>
        <begin position="665"/>
        <end position="684"/>
    </location>
</feature>
<feature type="region of interest" description="Disordered" evidence="1">
    <location>
        <begin position="697"/>
        <end position="726"/>
    </location>
</feature>
<feature type="region of interest" description="Disordered" evidence="1">
    <location>
        <begin position="755"/>
        <end position="774"/>
    </location>
</feature>
<dbReference type="CDD" id="cd02181">
    <property type="entry name" value="GH16_fungal_Lam16A_glucanase"/>
    <property type="match status" value="1"/>
</dbReference>
<dbReference type="Gene3D" id="2.60.120.200">
    <property type="match status" value="1"/>
</dbReference>
<reference evidence="4 5" key="1">
    <citation type="journal article" date="2015" name="BMC Genomics">
        <title>Insights from the genome of Ophiocordyceps polyrhachis-furcata to pathogenicity and host specificity in insect fungi.</title>
        <authorList>
            <person name="Wichadakul D."/>
            <person name="Kobmoo N."/>
            <person name="Ingsriswang S."/>
            <person name="Tangphatsornruang S."/>
            <person name="Chantasingh D."/>
            <person name="Luangsa-ard J.J."/>
            <person name="Eurwilaichitr L."/>
        </authorList>
    </citation>
    <scope>NUCLEOTIDE SEQUENCE [LARGE SCALE GENOMIC DNA]</scope>
    <source>
        <strain evidence="4 5">BCC 54312</strain>
    </source>
</reference>
<dbReference type="EMBL" id="LKCN02000005">
    <property type="protein sequence ID" value="RCI14062.1"/>
    <property type="molecule type" value="Genomic_DNA"/>
</dbReference>
<name>A0A367LII1_9HYPO</name>
<dbReference type="Pfam" id="PF01822">
    <property type="entry name" value="WSC"/>
    <property type="match status" value="1"/>
</dbReference>
<dbReference type="Pfam" id="PF26113">
    <property type="entry name" value="GH16_XgeA"/>
    <property type="match status" value="1"/>
</dbReference>
<keyword evidence="5" id="KW-1185">Reference proteome</keyword>